<evidence type="ECO:0000313" key="3">
    <source>
        <dbReference type="Proteomes" id="UP000027265"/>
    </source>
</evidence>
<evidence type="ECO:0008006" key="4">
    <source>
        <dbReference type="Google" id="ProtNLM"/>
    </source>
</evidence>
<feature type="region of interest" description="Disordered" evidence="1">
    <location>
        <begin position="180"/>
        <end position="205"/>
    </location>
</feature>
<dbReference type="Proteomes" id="UP000027265">
    <property type="component" value="Unassembled WGS sequence"/>
</dbReference>
<evidence type="ECO:0000313" key="2">
    <source>
        <dbReference type="EMBL" id="KDQ54514.1"/>
    </source>
</evidence>
<proteinExistence type="predicted"/>
<protein>
    <recommendedName>
        <fullName evidence="4">C2 domain-containing protein</fullName>
    </recommendedName>
</protein>
<gene>
    <name evidence="2" type="ORF">JAAARDRAFT_196432</name>
</gene>
<dbReference type="InParanoid" id="A0A067PIB4"/>
<name>A0A067PIB4_9AGAM</name>
<evidence type="ECO:0000256" key="1">
    <source>
        <dbReference type="SAM" id="MobiDB-lite"/>
    </source>
</evidence>
<dbReference type="EMBL" id="KL197728">
    <property type="protein sequence ID" value="KDQ54514.1"/>
    <property type="molecule type" value="Genomic_DNA"/>
</dbReference>
<reference evidence="3" key="1">
    <citation type="journal article" date="2014" name="Proc. Natl. Acad. Sci. U.S.A.">
        <title>Extensive sampling of basidiomycete genomes demonstrates inadequacy of the white-rot/brown-rot paradigm for wood decay fungi.</title>
        <authorList>
            <person name="Riley R."/>
            <person name="Salamov A.A."/>
            <person name="Brown D.W."/>
            <person name="Nagy L.G."/>
            <person name="Floudas D."/>
            <person name="Held B.W."/>
            <person name="Levasseur A."/>
            <person name="Lombard V."/>
            <person name="Morin E."/>
            <person name="Otillar R."/>
            <person name="Lindquist E.A."/>
            <person name="Sun H."/>
            <person name="LaButti K.M."/>
            <person name="Schmutz J."/>
            <person name="Jabbour D."/>
            <person name="Luo H."/>
            <person name="Baker S.E."/>
            <person name="Pisabarro A.G."/>
            <person name="Walton J.D."/>
            <person name="Blanchette R.A."/>
            <person name="Henrissat B."/>
            <person name="Martin F."/>
            <person name="Cullen D."/>
            <person name="Hibbett D.S."/>
            <person name="Grigoriev I.V."/>
        </authorList>
    </citation>
    <scope>NUCLEOTIDE SEQUENCE [LARGE SCALE GENOMIC DNA]</scope>
    <source>
        <strain evidence="3">MUCL 33604</strain>
    </source>
</reference>
<organism evidence="2 3">
    <name type="scientific">Jaapia argillacea MUCL 33604</name>
    <dbReference type="NCBI Taxonomy" id="933084"/>
    <lineage>
        <taxon>Eukaryota</taxon>
        <taxon>Fungi</taxon>
        <taxon>Dikarya</taxon>
        <taxon>Basidiomycota</taxon>
        <taxon>Agaricomycotina</taxon>
        <taxon>Agaricomycetes</taxon>
        <taxon>Agaricomycetidae</taxon>
        <taxon>Jaapiales</taxon>
        <taxon>Jaapiaceae</taxon>
        <taxon>Jaapia</taxon>
    </lineage>
</organism>
<accession>A0A067PIB4</accession>
<dbReference type="AlphaFoldDB" id="A0A067PIB4"/>
<sequence>MSHYQLNIDITDLSIQSLTPPVGSITLNSFLVFRVGGEDQQLSSLKAGRGPSWPGEIVTELQDLEIVVFNKGRVTTRKNESIKISWQVLVGSVRAGSMSAPREIKRTLGKHLIGGGSMIKFSIAGVELGHDAHVHFFKQNSMSESLAVVADDKGREDHARRLTTGRSLPAGLMNHFQFPPDLLHPHPSSAPEMKVSLDQDPPAYQ</sequence>
<keyword evidence="3" id="KW-1185">Reference proteome</keyword>
<dbReference type="HOGENOM" id="CLU_1337671_0_0_1"/>